<feature type="domain" description="Protein kinase" evidence="8">
    <location>
        <begin position="3"/>
        <end position="259"/>
    </location>
</feature>
<dbReference type="InterPro" id="IPR017441">
    <property type="entry name" value="Protein_kinase_ATP_BS"/>
</dbReference>
<keyword evidence="5 6" id="KW-0067">ATP-binding</keyword>
<evidence type="ECO:0000256" key="1">
    <source>
        <dbReference type="ARBA" id="ARBA00022527"/>
    </source>
</evidence>
<organism evidence="9 10">
    <name type="scientific">Cucurbita moschata</name>
    <name type="common">Winter crookneck squash</name>
    <name type="synonym">Cucurbita pepo var. moschata</name>
    <dbReference type="NCBI Taxonomy" id="3662"/>
    <lineage>
        <taxon>Eukaryota</taxon>
        <taxon>Viridiplantae</taxon>
        <taxon>Streptophyta</taxon>
        <taxon>Embryophyta</taxon>
        <taxon>Tracheophyta</taxon>
        <taxon>Spermatophyta</taxon>
        <taxon>Magnoliopsida</taxon>
        <taxon>eudicotyledons</taxon>
        <taxon>Gunneridae</taxon>
        <taxon>Pentapetalae</taxon>
        <taxon>rosids</taxon>
        <taxon>fabids</taxon>
        <taxon>Cucurbitales</taxon>
        <taxon>Cucurbitaceae</taxon>
        <taxon>Cucurbiteae</taxon>
        <taxon>Cucurbita</taxon>
    </lineage>
</organism>
<dbReference type="PANTHER" id="PTHR48011:SF4">
    <property type="entry name" value="MITOGEN-ACTIVATED PROTEIN KINASE KINASE KINASE 19"/>
    <property type="match status" value="1"/>
</dbReference>
<accession>A0A6J1FYG2</accession>
<dbReference type="InterPro" id="IPR001245">
    <property type="entry name" value="Ser-Thr/Tyr_kinase_cat_dom"/>
</dbReference>
<keyword evidence="2" id="KW-0808">Transferase</keyword>
<dbReference type="GeneID" id="111448621"/>
<evidence type="ECO:0000256" key="5">
    <source>
        <dbReference type="ARBA" id="ARBA00022840"/>
    </source>
</evidence>
<dbReference type="Gene3D" id="1.10.510.10">
    <property type="entry name" value="Transferase(Phosphotransferase) domain 1"/>
    <property type="match status" value="1"/>
</dbReference>
<protein>
    <submittedName>
        <fullName evidence="10">Mitogen-activated protein kinase kinase kinase 18-like</fullName>
    </submittedName>
</protein>
<dbReference type="GO" id="GO:0004674">
    <property type="term" value="F:protein serine/threonine kinase activity"/>
    <property type="evidence" value="ECO:0007669"/>
    <property type="project" value="UniProtKB-KW"/>
</dbReference>
<dbReference type="SMART" id="SM00220">
    <property type="entry name" value="S_TKc"/>
    <property type="match status" value="1"/>
</dbReference>
<dbReference type="PANTHER" id="PTHR48011">
    <property type="entry name" value="CCR4-NOT TRANSCRIPTIONAL COMPLEX SUBUNIT CAF120-RELATED"/>
    <property type="match status" value="1"/>
</dbReference>
<evidence type="ECO:0000256" key="4">
    <source>
        <dbReference type="ARBA" id="ARBA00022777"/>
    </source>
</evidence>
<feature type="binding site" evidence="6">
    <location>
        <position position="32"/>
    </location>
    <ligand>
        <name>ATP</name>
        <dbReference type="ChEBI" id="CHEBI:30616"/>
    </ligand>
</feature>
<dbReference type="PROSITE" id="PS00108">
    <property type="entry name" value="PROTEIN_KINASE_ST"/>
    <property type="match status" value="1"/>
</dbReference>
<dbReference type="GO" id="GO:0005524">
    <property type="term" value="F:ATP binding"/>
    <property type="evidence" value="ECO:0007669"/>
    <property type="project" value="UniProtKB-UniRule"/>
</dbReference>
<dbReference type="CDD" id="cd06606">
    <property type="entry name" value="STKc_MAPKKK"/>
    <property type="match status" value="1"/>
</dbReference>
<dbReference type="Gene3D" id="3.30.200.20">
    <property type="entry name" value="Phosphorylase Kinase, domain 1"/>
    <property type="match status" value="1"/>
</dbReference>
<keyword evidence="4" id="KW-0418">Kinase</keyword>
<evidence type="ECO:0000313" key="10">
    <source>
        <dbReference type="RefSeq" id="XP_022944070.1"/>
    </source>
</evidence>
<dbReference type="InterPro" id="IPR052751">
    <property type="entry name" value="Plant_MAPKKK"/>
</dbReference>
<proteinExistence type="inferred from homology"/>
<evidence type="ECO:0000256" key="3">
    <source>
        <dbReference type="ARBA" id="ARBA00022741"/>
    </source>
</evidence>
<dbReference type="Pfam" id="PF00069">
    <property type="entry name" value="Pkinase"/>
    <property type="match status" value="1"/>
</dbReference>
<keyword evidence="9" id="KW-1185">Reference proteome</keyword>
<dbReference type="InterPro" id="IPR000719">
    <property type="entry name" value="Prot_kinase_dom"/>
</dbReference>
<evidence type="ECO:0000259" key="8">
    <source>
        <dbReference type="PROSITE" id="PS50011"/>
    </source>
</evidence>
<sequence length="438" mass="48627">MDWTRRHVIGHGSSATVFLATDSSSGDVFAVKSAEISHSQSLQTEQRFLSSLASPYVVSYKGCEVRREQSGVVMFNLFMEYLPNGSLADVIRRRGGRRLDEAAIGIYTRQLLQGLQYIHSKGLVHCDIKSRNVLIGRDGEAKLADFGCAKWASQTDSIGGTPLFMAPEVARGEHQGLPSDIWSIGCTVIEMATGGGSPWPKTTSDTDPISALYRIGYSGESPVIPSCLSHQAKDFVEKCLRMNPNERWTANQLLNHPFVGEFTSSPKKIHEVHSNSPTSILEQGVWRSIEESEIREAKSCRPNSWAAEQIRRLWMASGEPRWRDDENWITIRRQDIGKSKEVGDEGDTIGGSEVKGCSNNCWGEKQSGGGGKEWSETEFTQNNGGFSCRISRNDLADHRCKNIISLVHNNNNNNNNNNNPSTFHTHTPKFLPLMSILL</sequence>
<evidence type="ECO:0000313" key="9">
    <source>
        <dbReference type="Proteomes" id="UP000504609"/>
    </source>
</evidence>
<reference evidence="10" key="1">
    <citation type="submission" date="2025-08" db="UniProtKB">
        <authorList>
            <consortium name="RefSeq"/>
        </authorList>
    </citation>
    <scope>IDENTIFICATION</scope>
    <source>
        <tissue evidence="10">Young leaves</tissue>
    </source>
</reference>
<dbReference type="PRINTS" id="PR00109">
    <property type="entry name" value="TYRKINASE"/>
</dbReference>
<gene>
    <name evidence="10" type="primary">LOC111448621</name>
</gene>
<evidence type="ECO:0000256" key="6">
    <source>
        <dbReference type="PROSITE-ProRule" id="PRU10141"/>
    </source>
</evidence>
<evidence type="ECO:0000256" key="7">
    <source>
        <dbReference type="RuleBase" id="RU000304"/>
    </source>
</evidence>
<keyword evidence="3 6" id="KW-0547">Nucleotide-binding</keyword>
<evidence type="ECO:0000256" key="2">
    <source>
        <dbReference type="ARBA" id="ARBA00022679"/>
    </source>
</evidence>
<dbReference type="GO" id="GO:0007165">
    <property type="term" value="P:signal transduction"/>
    <property type="evidence" value="ECO:0007669"/>
    <property type="project" value="TreeGrafter"/>
</dbReference>
<dbReference type="PROSITE" id="PS50011">
    <property type="entry name" value="PROTEIN_KINASE_DOM"/>
    <property type="match status" value="1"/>
</dbReference>
<name>A0A6J1FYG2_CUCMO</name>
<keyword evidence="1 7" id="KW-0723">Serine/threonine-protein kinase</keyword>
<dbReference type="SUPFAM" id="SSF56112">
    <property type="entry name" value="Protein kinase-like (PK-like)"/>
    <property type="match status" value="1"/>
</dbReference>
<dbReference type="InterPro" id="IPR011009">
    <property type="entry name" value="Kinase-like_dom_sf"/>
</dbReference>
<dbReference type="Proteomes" id="UP000504609">
    <property type="component" value="Unplaced"/>
</dbReference>
<dbReference type="PROSITE" id="PS00107">
    <property type="entry name" value="PROTEIN_KINASE_ATP"/>
    <property type="match status" value="1"/>
</dbReference>
<comment type="similarity">
    <text evidence="7">Belongs to the protein kinase superfamily.</text>
</comment>
<dbReference type="InterPro" id="IPR008271">
    <property type="entry name" value="Ser/Thr_kinase_AS"/>
</dbReference>
<dbReference type="RefSeq" id="XP_022944070.1">
    <property type="nucleotide sequence ID" value="XM_023088302.1"/>
</dbReference>
<dbReference type="AlphaFoldDB" id="A0A6J1FYG2"/>
<dbReference type="KEGG" id="cmos:111448621"/>